<accession>A0ABM0GKM3</accession>
<dbReference type="Pfam" id="PF14520">
    <property type="entry name" value="HHH_5"/>
    <property type="match status" value="1"/>
</dbReference>
<gene>
    <name evidence="3" type="primary">LOC100366897</name>
</gene>
<name>A0ABM0GKM3_SACKO</name>
<protein>
    <submittedName>
        <fullName evidence="3">Fanconi anemia-associated protein of 24 kDa-like</fullName>
    </submittedName>
</protein>
<dbReference type="RefSeq" id="XP_002731972.1">
    <property type="nucleotide sequence ID" value="XM_002731926.2"/>
</dbReference>
<dbReference type="Proteomes" id="UP000694865">
    <property type="component" value="Unplaced"/>
</dbReference>
<sequence length="225" mass="24944">MSSNFSFCDSQPQPTPVRVVGRVPPGHLVASEKWRGTTLVQSLRGKVNIVYENDLGVVDFHPDSETAIVYVSENEMVAGSGYKRKIVKLRKANCMKGIVLAEKTNISQQYFAALQKFVVLDLGMILLYVTSQIEASSLLMEMVNEVNRLHPNPFRSRKQSVPVDQAVLTSVQLIPKVGEVKARALLEKFGSIKGIATASTEEIANIIGRANAEHVKMFLDYKIPR</sequence>
<dbReference type="Pfam" id="PF17949">
    <property type="entry name" value="PND"/>
    <property type="match status" value="1"/>
</dbReference>
<evidence type="ECO:0000313" key="2">
    <source>
        <dbReference type="Proteomes" id="UP000694865"/>
    </source>
</evidence>
<proteinExistence type="predicted"/>
<dbReference type="InterPro" id="IPR010994">
    <property type="entry name" value="RuvA_2-like"/>
</dbReference>
<dbReference type="InterPro" id="IPR026985">
    <property type="entry name" value="FAAP24"/>
</dbReference>
<dbReference type="PANTHER" id="PTHR31786">
    <property type="entry name" value="FANCONI ANEMIA CORE COMPLEX-ASSOCIATED PROTEIN 24"/>
    <property type="match status" value="1"/>
</dbReference>
<dbReference type="SUPFAM" id="SSF47781">
    <property type="entry name" value="RuvA domain 2-like"/>
    <property type="match status" value="1"/>
</dbReference>
<dbReference type="Gene3D" id="1.10.150.20">
    <property type="entry name" value="5' to 3' exonuclease, C-terminal subdomain"/>
    <property type="match status" value="1"/>
</dbReference>
<dbReference type="InterPro" id="IPR040646">
    <property type="entry name" value="PND"/>
</dbReference>
<organism evidence="2 3">
    <name type="scientific">Saccoglossus kowalevskii</name>
    <name type="common">Acorn worm</name>
    <dbReference type="NCBI Taxonomy" id="10224"/>
    <lineage>
        <taxon>Eukaryota</taxon>
        <taxon>Metazoa</taxon>
        <taxon>Hemichordata</taxon>
        <taxon>Enteropneusta</taxon>
        <taxon>Harrimaniidae</taxon>
        <taxon>Saccoglossus</taxon>
    </lineage>
</organism>
<feature type="domain" description="Fanconi anemia core complex-associated protein 24 pseudonuclease" evidence="1">
    <location>
        <begin position="22"/>
        <end position="143"/>
    </location>
</feature>
<evidence type="ECO:0000313" key="3">
    <source>
        <dbReference type="RefSeq" id="XP_002731972.1"/>
    </source>
</evidence>
<dbReference type="GeneID" id="100366897"/>
<dbReference type="Gene3D" id="3.40.50.10130">
    <property type="match status" value="1"/>
</dbReference>
<dbReference type="CDD" id="cd20076">
    <property type="entry name" value="XPF_nuclease_FAAP24"/>
    <property type="match status" value="1"/>
</dbReference>
<reference evidence="3" key="1">
    <citation type="submission" date="2025-08" db="UniProtKB">
        <authorList>
            <consortium name="RefSeq"/>
        </authorList>
    </citation>
    <scope>IDENTIFICATION</scope>
    <source>
        <tissue evidence="3">Testes</tissue>
    </source>
</reference>
<keyword evidence="2" id="KW-1185">Reference proteome</keyword>
<evidence type="ECO:0000259" key="1">
    <source>
        <dbReference type="Pfam" id="PF17949"/>
    </source>
</evidence>
<dbReference type="PANTHER" id="PTHR31786:SF2">
    <property type="entry name" value="FANCONI ANEMIA CORE COMPLEX-ASSOCIATED PROTEIN 24"/>
    <property type="match status" value="1"/>
</dbReference>